<reference evidence="1 2" key="1">
    <citation type="journal article" date="2010" name="Plant Cell">
        <title>The Chlorella variabilis NC64A genome reveals adaptation to photosymbiosis, coevolution with viruses, and cryptic sex.</title>
        <authorList>
            <person name="Blanc G."/>
            <person name="Duncan G."/>
            <person name="Agarkova I."/>
            <person name="Borodovsky M."/>
            <person name="Gurnon J."/>
            <person name="Kuo A."/>
            <person name="Lindquist E."/>
            <person name="Lucas S."/>
            <person name="Pangilinan J."/>
            <person name="Polle J."/>
            <person name="Salamov A."/>
            <person name="Terry A."/>
            <person name="Yamada T."/>
            <person name="Dunigan D.D."/>
            <person name="Grigoriev I.V."/>
            <person name="Claverie J.M."/>
            <person name="Van Etten J.L."/>
        </authorList>
    </citation>
    <scope>NUCLEOTIDE SEQUENCE [LARGE SCALE GENOMIC DNA]</scope>
    <source>
        <strain evidence="1 2">NC64A</strain>
    </source>
</reference>
<dbReference type="InParanoid" id="E1ZMT3"/>
<organism evidence="2">
    <name type="scientific">Chlorella variabilis</name>
    <name type="common">Green alga</name>
    <dbReference type="NCBI Taxonomy" id="554065"/>
    <lineage>
        <taxon>Eukaryota</taxon>
        <taxon>Viridiplantae</taxon>
        <taxon>Chlorophyta</taxon>
        <taxon>core chlorophytes</taxon>
        <taxon>Trebouxiophyceae</taxon>
        <taxon>Chlorellales</taxon>
        <taxon>Chlorellaceae</taxon>
        <taxon>Chlorella clade</taxon>
        <taxon>Chlorella</taxon>
    </lineage>
</organism>
<gene>
    <name evidence="1" type="ORF">CHLNCDRAFT_138330</name>
</gene>
<evidence type="ECO:0000313" key="1">
    <source>
        <dbReference type="EMBL" id="EFN52855.1"/>
    </source>
</evidence>
<sequence>MSAVQQAQALAARAAGAPFTDGSLEGAIARAGAVLRAGELGCSAVHSDGGLLDPTLAVELRCLQLMQRAPQAHASLLEAAQSSPGLPCYLQAAGELPAAAFRRFLLLRPHLFTPGPDCATFRPAPGAAGFLELKHRVLRCLMEDPSRIQLQAAVAADVGAGLDPAMQALAVHSFEEFCGRYLRDCAWLSHGFLQLRPYATSALRFPPQCPWEHVSSGGCYHGAKCRRCHAPPRGEGHLKDLVQVRVRRES</sequence>
<dbReference type="AlphaFoldDB" id="E1ZMT3"/>
<dbReference type="RefSeq" id="XP_005844957.1">
    <property type="nucleotide sequence ID" value="XM_005844895.1"/>
</dbReference>
<dbReference type="GeneID" id="17352308"/>
<dbReference type="EMBL" id="GL433854">
    <property type="protein sequence ID" value="EFN52855.1"/>
    <property type="molecule type" value="Genomic_DNA"/>
</dbReference>
<name>E1ZMT3_CHLVA</name>
<evidence type="ECO:0000313" key="2">
    <source>
        <dbReference type="Proteomes" id="UP000008141"/>
    </source>
</evidence>
<dbReference type="Proteomes" id="UP000008141">
    <property type="component" value="Unassembled WGS sequence"/>
</dbReference>
<dbReference type="KEGG" id="cvr:CHLNCDRAFT_138330"/>
<accession>E1ZMT3</accession>
<proteinExistence type="predicted"/>
<keyword evidence="2" id="KW-1185">Reference proteome</keyword>
<protein>
    <submittedName>
        <fullName evidence="1">Expressed protein</fullName>
    </submittedName>
</protein>